<accession>A0A8V5G7K5</accession>
<evidence type="ECO:0000313" key="4">
    <source>
        <dbReference type="Proteomes" id="UP000694405"/>
    </source>
</evidence>
<dbReference type="Pfam" id="PF22795">
    <property type="entry name" value="DUF4796_N"/>
    <property type="match status" value="1"/>
</dbReference>
<dbReference type="Ensembl" id="ENSMUNT00000031160.1">
    <property type="protein sequence ID" value="ENSMUNP00000029626.1"/>
    <property type="gene ID" value="ENSMUNG00000022142.1"/>
</dbReference>
<proteinExistence type="predicted"/>
<dbReference type="PANTHER" id="PTHR33963:SF2">
    <property type="entry name" value="MKRN2 OPPOSITE STRAND PROTEIN"/>
    <property type="match status" value="1"/>
</dbReference>
<evidence type="ECO:0000259" key="2">
    <source>
        <dbReference type="Pfam" id="PF22795"/>
    </source>
</evidence>
<dbReference type="AlphaFoldDB" id="A0A8V5G7K5"/>
<sequence>MAEAAILRVVHCGSAIFCRRAPPRCPACSRPLPSGLQGAPLRVPSPFRHGHRQQRSFLLRAAAPRDGFRYRAGHGEPALRGAGRGERRVRKGRPESSSSA</sequence>
<evidence type="ECO:0000313" key="3">
    <source>
        <dbReference type="Ensembl" id="ENSMUNP00000029626.1"/>
    </source>
</evidence>
<reference evidence="3" key="2">
    <citation type="submission" date="2025-08" db="UniProtKB">
        <authorList>
            <consortium name="Ensembl"/>
        </authorList>
    </citation>
    <scope>IDENTIFICATION</scope>
</reference>
<dbReference type="InterPro" id="IPR053922">
    <property type="entry name" value="MKRN2OS-like_N"/>
</dbReference>
<dbReference type="InterPro" id="IPR032016">
    <property type="entry name" value="MKRN2OS-like"/>
</dbReference>
<organism evidence="3 4">
    <name type="scientific">Melopsittacus undulatus</name>
    <name type="common">Budgerigar</name>
    <name type="synonym">Psittacus undulatus</name>
    <dbReference type="NCBI Taxonomy" id="13146"/>
    <lineage>
        <taxon>Eukaryota</taxon>
        <taxon>Metazoa</taxon>
        <taxon>Chordata</taxon>
        <taxon>Craniata</taxon>
        <taxon>Vertebrata</taxon>
        <taxon>Euteleostomi</taxon>
        <taxon>Archelosauria</taxon>
        <taxon>Archosauria</taxon>
        <taxon>Dinosauria</taxon>
        <taxon>Saurischia</taxon>
        <taxon>Theropoda</taxon>
        <taxon>Coelurosauria</taxon>
        <taxon>Aves</taxon>
        <taxon>Neognathae</taxon>
        <taxon>Neoaves</taxon>
        <taxon>Telluraves</taxon>
        <taxon>Australaves</taxon>
        <taxon>Psittaciformes</taxon>
        <taxon>Psittaculidae</taxon>
        <taxon>Melopsittacus</taxon>
    </lineage>
</organism>
<name>A0A8V5G7K5_MELUD</name>
<keyword evidence="4" id="KW-1185">Reference proteome</keyword>
<protein>
    <recommendedName>
        <fullName evidence="2">MKRN2 opposite strand protein-like N-terminal domain-containing protein</fullName>
    </recommendedName>
</protein>
<dbReference type="Proteomes" id="UP000694405">
    <property type="component" value="Chromosome 9"/>
</dbReference>
<feature type="domain" description="MKRN2 opposite strand protein-like N-terminal" evidence="2">
    <location>
        <begin position="6"/>
        <end position="32"/>
    </location>
</feature>
<reference evidence="3" key="1">
    <citation type="submission" date="2020-03" db="EMBL/GenBank/DDBJ databases">
        <title>Melopsittacus undulatus (budgerigar) genome, bMelUnd1, maternal haplotype with Z.</title>
        <authorList>
            <person name="Gedman G."/>
            <person name="Mountcastle J."/>
            <person name="Haase B."/>
            <person name="Formenti G."/>
            <person name="Wright T."/>
            <person name="Apodaca J."/>
            <person name="Pelan S."/>
            <person name="Chow W."/>
            <person name="Rhie A."/>
            <person name="Howe K."/>
            <person name="Fedrigo O."/>
            <person name="Jarvis E.D."/>
        </authorList>
    </citation>
    <scope>NUCLEOTIDE SEQUENCE [LARGE SCALE GENOMIC DNA]</scope>
</reference>
<dbReference type="PANTHER" id="PTHR33963">
    <property type="entry name" value="MKRN2 OPPOSITE STRAND PROTEIN"/>
    <property type="match status" value="1"/>
</dbReference>
<feature type="region of interest" description="Disordered" evidence="1">
    <location>
        <begin position="69"/>
        <end position="100"/>
    </location>
</feature>
<evidence type="ECO:0000256" key="1">
    <source>
        <dbReference type="SAM" id="MobiDB-lite"/>
    </source>
</evidence>
<reference evidence="3" key="3">
    <citation type="submission" date="2025-09" db="UniProtKB">
        <authorList>
            <consortium name="Ensembl"/>
        </authorList>
    </citation>
    <scope>IDENTIFICATION</scope>
</reference>